<evidence type="ECO:0000256" key="1">
    <source>
        <dbReference type="SAM" id="Phobius"/>
    </source>
</evidence>
<feature type="transmembrane region" description="Helical" evidence="1">
    <location>
        <begin position="212"/>
        <end position="237"/>
    </location>
</feature>
<keyword evidence="1" id="KW-1133">Transmembrane helix</keyword>
<protein>
    <submittedName>
        <fullName evidence="2">Uncharacterized protein</fullName>
    </submittedName>
</protein>
<feature type="transmembrane region" description="Helical" evidence="1">
    <location>
        <begin position="170"/>
        <end position="192"/>
    </location>
</feature>
<keyword evidence="1" id="KW-0812">Transmembrane</keyword>
<reference evidence="2" key="1">
    <citation type="submission" date="2020-11" db="EMBL/GenBank/DDBJ databases">
        <authorList>
            <consortium name="DOE Joint Genome Institute"/>
            <person name="Ahrendt S."/>
            <person name="Riley R."/>
            <person name="Andreopoulos W."/>
            <person name="Labutti K."/>
            <person name="Pangilinan J."/>
            <person name="Ruiz-Duenas F.J."/>
            <person name="Barrasa J.M."/>
            <person name="Sanchez-Garcia M."/>
            <person name="Camarero S."/>
            <person name="Miyauchi S."/>
            <person name="Serrano A."/>
            <person name="Linde D."/>
            <person name="Babiker R."/>
            <person name="Drula E."/>
            <person name="Ayuso-Fernandez I."/>
            <person name="Pacheco R."/>
            <person name="Padilla G."/>
            <person name="Ferreira P."/>
            <person name="Barriuso J."/>
            <person name="Kellner H."/>
            <person name="Castanera R."/>
            <person name="Alfaro M."/>
            <person name="Ramirez L."/>
            <person name="Pisabarro A.G."/>
            <person name="Kuo A."/>
            <person name="Tritt A."/>
            <person name="Lipzen A."/>
            <person name="He G."/>
            <person name="Yan M."/>
            <person name="Ng V."/>
            <person name="Cullen D."/>
            <person name="Martin F."/>
            <person name="Rosso M.-N."/>
            <person name="Henrissat B."/>
            <person name="Hibbett D."/>
            <person name="Martinez A.T."/>
            <person name="Grigoriev I.V."/>
        </authorList>
    </citation>
    <scope>NUCLEOTIDE SEQUENCE</scope>
    <source>
        <strain evidence="2">MF-IS2</strain>
    </source>
</reference>
<feature type="transmembrane region" description="Helical" evidence="1">
    <location>
        <begin position="119"/>
        <end position="141"/>
    </location>
</feature>
<keyword evidence="1" id="KW-0472">Membrane</keyword>
<organism evidence="2 3">
    <name type="scientific">Macrolepiota fuliginosa MF-IS2</name>
    <dbReference type="NCBI Taxonomy" id="1400762"/>
    <lineage>
        <taxon>Eukaryota</taxon>
        <taxon>Fungi</taxon>
        <taxon>Dikarya</taxon>
        <taxon>Basidiomycota</taxon>
        <taxon>Agaricomycotina</taxon>
        <taxon>Agaricomycetes</taxon>
        <taxon>Agaricomycetidae</taxon>
        <taxon>Agaricales</taxon>
        <taxon>Agaricineae</taxon>
        <taxon>Agaricaceae</taxon>
        <taxon>Macrolepiota</taxon>
    </lineage>
</organism>
<dbReference type="AlphaFoldDB" id="A0A9P5XAD8"/>
<feature type="transmembrane region" description="Helical" evidence="1">
    <location>
        <begin position="79"/>
        <end position="98"/>
    </location>
</feature>
<dbReference type="EMBL" id="MU151256">
    <property type="protein sequence ID" value="KAF9446246.1"/>
    <property type="molecule type" value="Genomic_DNA"/>
</dbReference>
<proteinExistence type="predicted"/>
<gene>
    <name evidence="2" type="ORF">P691DRAFT_828000</name>
</gene>
<evidence type="ECO:0000313" key="3">
    <source>
        <dbReference type="Proteomes" id="UP000807342"/>
    </source>
</evidence>
<dbReference type="PROSITE" id="PS51257">
    <property type="entry name" value="PROKAR_LIPOPROTEIN"/>
    <property type="match status" value="1"/>
</dbReference>
<keyword evidence="3" id="KW-1185">Reference proteome</keyword>
<feature type="transmembrane region" description="Helical" evidence="1">
    <location>
        <begin position="41"/>
        <end position="59"/>
    </location>
</feature>
<comment type="caution">
    <text evidence="2">The sequence shown here is derived from an EMBL/GenBank/DDBJ whole genome shotgun (WGS) entry which is preliminary data.</text>
</comment>
<dbReference type="OrthoDB" id="2942412at2759"/>
<sequence>MSSNRALIVLFDVIVLVAVTLFSCMLAVVAFSKNIHRSIGWYNLMTSWLVYSLSYGLLVGRQEGPAKPPSGLCLFQTSLVYAVPPLVAVSTLCYYIEFYLIISGLRSGSPRQSSFSRTFWLVITPWLVFLVIVLEVLLFIFPGGHLHLLDAATHDFYCNLDNIVPNQVTAAIIICAMAILIPLEVWTGFLMYRNWVVFKRLSRKDRRLLLTVYIRLILCTLAAVMAFVCVRWFFFIMPDATSLVYPTRGFLVLIFLVSIFIAFAFGTQKDLLQAWLFWQPPQPHSSIVFNRGTLTTTSISTSRTVARTGTTEIPTGTRNQAPVP</sequence>
<name>A0A9P5XAD8_9AGAR</name>
<evidence type="ECO:0000313" key="2">
    <source>
        <dbReference type="EMBL" id="KAF9446246.1"/>
    </source>
</evidence>
<accession>A0A9P5XAD8</accession>
<feature type="transmembrane region" description="Helical" evidence="1">
    <location>
        <begin position="249"/>
        <end position="267"/>
    </location>
</feature>
<feature type="transmembrane region" description="Helical" evidence="1">
    <location>
        <begin position="6"/>
        <end position="29"/>
    </location>
</feature>
<dbReference type="Proteomes" id="UP000807342">
    <property type="component" value="Unassembled WGS sequence"/>
</dbReference>